<dbReference type="EMBL" id="JOJR01000225">
    <property type="protein sequence ID" value="RCN41688.1"/>
    <property type="molecule type" value="Genomic_DNA"/>
</dbReference>
<dbReference type="InterPro" id="IPR054425">
    <property type="entry name" value="Cdc6_ORC1-like_ATPase_lid"/>
</dbReference>
<evidence type="ECO:0000256" key="3">
    <source>
        <dbReference type="ARBA" id="ARBA00022705"/>
    </source>
</evidence>
<name>A0A368GDD0_ANCCA</name>
<keyword evidence="5 6" id="KW-0539">Nucleus</keyword>
<feature type="domain" description="ATPase AAA-type core" evidence="7">
    <location>
        <begin position="5"/>
        <end position="66"/>
    </location>
</feature>
<comment type="caution">
    <text evidence="9">The sequence shown here is derived from an EMBL/GenBank/DDBJ whole genome shotgun (WGS) entry which is preliminary data.</text>
</comment>
<keyword evidence="4 6" id="KW-0238">DNA-binding</keyword>
<dbReference type="GO" id="GO:0003688">
    <property type="term" value="F:DNA replication origin binding"/>
    <property type="evidence" value="ECO:0007669"/>
    <property type="project" value="TreeGrafter"/>
</dbReference>
<proteinExistence type="inferred from homology"/>
<evidence type="ECO:0000313" key="10">
    <source>
        <dbReference type="Proteomes" id="UP000252519"/>
    </source>
</evidence>
<dbReference type="GO" id="GO:0033314">
    <property type="term" value="P:mitotic DNA replication checkpoint signaling"/>
    <property type="evidence" value="ECO:0007669"/>
    <property type="project" value="TreeGrafter"/>
</dbReference>
<comment type="similarity">
    <text evidence="2 6">Belongs to the ORC1 family.</text>
</comment>
<comment type="subunit">
    <text evidence="6">ORC is composed of six subunits.</text>
</comment>
<dbReference type="GO" id="GO:0005524">
    <property type="term" value="F:ATP binding"/>
    <property type="evidence" value="ECO:0007669"/>
    <property type="project" value="UniProtKB-KW"/>
</dbReference>
<dbReference type="GO" id="GO:0016887">
    <property type="term" value="F:ATP hydrolysis activity"/>
    <property type="evidence" value="ECO:0007669"/>
    <property type="project" value="InterPro"/>
</dbReference>
<dbReference type="InterPro" id="IPR003959">
    <property type="entry name" value="ATPase_AAA_core"/>
</dbReference>
<gene>
    <name evidence="9" type="ORF">ANCCAN_12358</name>
</gene>
<evidence type="ECO:0000256" key="1">
    <source>
        <dbReference type="ARBA" id="ARBA00004123"/>
    </source>
</evidence>
<comment type="function">
    <text evidence="6">Component of the origin recognition complex (ORC) that binds origins of replication. DNA-binding is ATP-dependent, however specific DNA sequences that define origins of replication have not been identified so far. ORC is required to assemble the pre-replication complex necessary to initiate DNA replication.</text>
</comment>
<sequence>MADHRRPPIVILIDELDQLCTKKQELIYDIFNWTAVESARVSVMAIANTLDLPERMLPQRVTSRIGAARICFQPYEFQQIERIIHDRLRGSTNAIDEGAVQIAARKVAAVTGDLRKAMDLLRRAIEIAIEKGAKKLLVEHVSSSDIISGSLKGECGYWSPLPVVTFLVGVFAWACRTRTPNLL</sequence>
<accession>A0A368GDD0</accession>
<keyword evidence="10" id="KW-1185">Reference proteome</keyword>
<dbReference type="SUPFAM" id="SSF52540">
    <property type="entry name" value="P-loop containing nucleoside triphosphate hydrolases"/>
    <property type="match status" value="1"/>
</dbReference>
<dbReference type="InterPro" id="IPR027417">
    <property type="entry name" value="P-loop_NTPase"/>
</dbReference>
<protein>
    <recommendedName>
        <fullName evidence="6">Origin recognition complex subunit 1</fullName>
    </recommendedName>
</protein>
<dbReference type="Proteomes" id="UP000252519">
    <property type="component" value="Unassembled WGS sequence"/>
</dbReference>
<evidence type="ECO:0000256" key="2">
    <source>
        <dbReference type="ARBA" id="ARBA00008398"/>
    </source>
</evidence>
<dbReference type="Gene3D" id="1.10.8.60">
    <property type="match status" value="1"/>
</dbReference>
<evidence type="ECO:0000256" key="6">
    <source>
        <dbReference type="RuleBase" id="RU365058"/>
    </source>
</evidence>
<evidence type="ECO:0000259" key="7">
    <source>
        <dbReference type="Pfam" id="PF00004"/>
    </source>
</evidence>
<keyword evidence="6" id="KW-0547">Nucleotide-binding</keyword>
<dbReference type="AlphaFoldDB" id="A0A368GDD0"/>
<keyword evidence="6" id="KW-0067">ATP-binding</keyword>
<comment type="subcellular location">
    <subcellularLocation>
        <location evidence="1 6">Nucleus</location>
    </subcellularLocation>
</comment>
<evidence type="ECO:0000256" key="4">
    <source>
        <dbReference type="ARBA" id="ARBA00023125"/>
    </source>
</evidence>
<dbReference type="GO" id="GO:0006270">
    <property type="term" value="P:DNA replication initiation"/>
    <property type="evidence" value="ECO:0007669"/>
    <property type="project" value="TreeGrafter"/>
</dbReference>
<feature type="domain" description="Cdc6/ORC1-like ATPase lid" evidence="8">
    <location>
        <begin position="76"/>
        <end position="128"/>
    </location>
</feature>
<dbReference type="GO" id="GO:0005664">
    <property type="term" value="C:nuclear origin of replication recognition complex"/>
    <property type="evidence" value="ECO:0007669"/>
    <property type="project" value="TreeGrafter"/>
</dbReference>
<reference evidence="9 10" key="1">
    <citation type="submission" date="2014-10" db="EMBL/GenBank/DDBJ databases">
        <title>Draft genome of the hookworm Ancylostoma caninum.</title>
        <authorList>
            <person name="Mitreva M."/>
        </authorList>
    </citation>
    <scope>NUCLEOTIDE SEQUENCE [LARGE SCALE GENOMIC DNA]</scope>
    <source>
        <strain evidence="9 10">Baltimore</strain>
    </source>
</reference>
<evidence type="ECO:0000259" key="8">
    <source>
        <dbReference type="Pfam" id="PF22606"/>
    </source>
</evidence>
<dbReference type="STRING" id="29170.A0A368GDD0"/>
<dbReference type="PANTHER" id="PTHR10763:SF23">
    <property type="entry name" value="ORIGIN RECOGNITION COMPLEX SUBUNIT 1"/>
    <property type="match status" value="1"/>
</dbReference>
<dbReference type="InterPro" id="IPR050311">
    <property type="entry name" value="ORC1/CDC6"/>
</dbReference>
<dbReference type="OrthoDB" id="1926878at2759"/>
<organism evidence="9 10">
    <name type="scientific">Ancylostoma caninum</name>
    <name type="common">Dog hookworm</name>
    <dbReference type="NCBI Taxonomy" id="29170"/>
    <lineage>
        <taxon>Eukaryota</taxon>
        <taxon>Metazoa</taxon>
        <taxon>Ecdysozoa</taxon>
        <taxon>Nematoda</taxon>
        <taxon>Chromadorea</taxon>
        <taxon>Rhabditida</taxon>
        <taxon>Rhabditina</taxon>
        <taxon>Rhabditomorpha</taxon>
        <taxon>Strongyloidea</taxon>
        <taxon>Ancylostomatidae</taxon>
        <taxon>Ancylostomatinae</taxon>
        <taxon>Ancylostoma</taxon>
    </lineage>
</organism>
<evidence type="ECO:0000256" key="5">
    <source>
        <dbReference type="ARBA" id="ARBA00023242"/>
    </source>
</evidence>
<dbReference type="Pfam" id="PF00004">
    <property type="entry name" value="AAA"/>
    <property type="match status" value="1"/>
</dbReference>
<dbReference type="Pfam" id="PF22606">
    <property type="entry name" value="Cdc6-ORC-like_ATPase_lid"/>
    <property type="match status" value="1"/>
</dbReference>
<dbReference type="PANTHER" id="PTHR10763">
    <property type="entry name" value="CELL DIVISION CONTROL PROTEIN 6-RELATED"/>
    <property type="match status" value="1"/>
</dbReference>
<evidence type="ECO:0000313" key="9">
    <source>
        <dbReference type="EMBL" id="RCN41688.1"/>
    </source>
</evidence>
<keyword evidence="3 6" id="KW-0235">DNA replication</keyword>